<dbReference type="InterPro" id="IPR001969">
    <property type="entry name" value="Aspartic_peptidase_AS"/>
</dbReference>
<feature type="region of interest" description="Disordered" evidence="11">
    <location>
        <begin position="724"/>
        <end position="746"/>
    </location>
</feature>
<protein>
    <submittedName>
        <fullName evidence="16">Fe2OG dioxygenase domain-containing protein</fullName>
    </submittedName>
</protein>
<feature type="region of interest" description="Disordered" evidence="11">
    <location>
        <begin position="1726"/>
        <end position="1770"/>
    </location>
</feature>
<keyword evidence="8" id="KW-0408">Iron</keyword>
<dbReference type="PANTHER" id="PTHR10869:SF247">
    <property type="entry name" value="FE2OG DIOXYGENASE DOMAIN-CONTAINING PROTEIN"/>
    <property type="match status" value="1"/>
</dbReference>
<feature type="domain" description="Fe2OG dioxygenase" evidence="13">
    <location>
        <begin position="420"/>
        <end position="538"/>
    </location>
</feature>
<dbReference type="InterPro" id="IPR036875">
    <property type="entry name" value="Znf_CCHC_sf"/>
</dbReference>
<evidence type="ECO:0000256" key="10">
    <source>
        <dbReference type="SAM" id="Coils"/>
    </source>
</evidence>
<feature type="domain" description="CCHC-type" evidence="12">
    <location>
        <begin position="1138"/>
        <end position="1153"/>
    </location>
</feature>
<evidence type="ECO:0000259" key="13">
    <source>
        <dbReference type="PROSITE" id="PS51471"/>
    </source>
</evidence>
<keyword evidence="4" id="KW-0479">Metal-binding</keyword>
<dbReference type="GO" id="GO:0006508">
    <property type="term" value="P:proteolysis"/>
    <property type="evidence" value="ECO:0007669"/>
    <property type="project" value="InterPro"/>
</dbReference>
<dbReference type="InterPro" id="IPR036397">
    <property type="entry name" value="RNaseH_sf"/>
</dbReference>
<keyword evidence="9" id="KW-0862">Zinc</keyword>
<dbReference type="GO" id="GO:0005783">
    <property type="term" value="C:endoplasmic reticulum"/>
    <property type="evidence" value="ECO:0007669"/>
    <property type="project" value="TreeGrafter"/>
</dbReference>
<evidence type="ECO:0000256" key="6">
    <source>
        <dbReference type="ARBA" id="ARBA00022964"/>
    </source>
</evidence>
<dbReference type="PANTHER" id="PTHR10869">
    <property type="entry name" value="PROLYL 4-HYDROXYLASE ALPHA SUBUNIT"/>
    <property type="match status" value="1"/>
</dbReference>
<keyword evidence="9" id="KW-0863">Zinc-finger</keyword>
<feature type="region of interest" description="Disordered" evidence="11">
    <location>
        <begin position="1149"/>
        <end position="1168"/>
    </location>
</feature>
<feature type="compositionally biased region" description="Basic residues" evidence="11">
    <location>
        <begin position="585"/>
        <end position="600"/>
    </location>
</feature>
<dbReference type="PROSITE" id="PS51471">
    <property type="entry name" value="FE2OG_OXY"/>
    <property type="match status" value="1"/>
</dbReference>
<feature type="compositionally biased region" description="Low complexity" evidence="11">
    <location>
        <begin position="1745"/>
        <end position="1755"/>
    </location>
</feature>
<evidence type="ECO:0000313" key="14">
    <source>
        <dbReference type="EMBL" id="CAI3986535.1"/>
    </source>
</evidence>
<keyword evidence="6 16" id="KW-0223">Dioxygenase</keyword>
<gene>
    <name evidence="14" type="ORF">C1SCF055_LOCUS13879</name>
</gene>
<organism evidence="14">
    <name type="scientific">Cladocopium goreaui</name>
    <dbReference type="NCBI Taxonomy" id="2562237"/>
    <lineage>
        <taxon>Eukaryota</taxon>
        <taxon>Sar</taxon>
        <taxon>Alveolata</taxon>
        <taxon>Dinophyceae</taxon>
        <taxon>Suessiales</taxon>
        <taxon>Symbiodiniaceae</taxon>
        <taxon>Cladocopium</taxon>
    </lineage>
</organism>
<reference evidence="14" key="1">
    <citation type="submission" date="2022-10" db="EMBL/GenBank/DDBJ databases">
        <authorList>
            <person name="Chen Y."/>
            <person name="Dougan E. K."/>
            <person name="Chan C."/>
            <person name="Rhodes N."/>
            <person name="Thang M."/>
        </authorList>
    </citation>
    <scope>NUCLEOTIDE SEQUENCE</scope>
</reference>
<dbReference type="InterPro" id="IPR045054">
    <property type="entry name" value="P4HA-like"/>
</dbReference>
<keyword evidence="3" id="KW-0548">Nucleotidyltransferase</keyword>
<reference evidence="15" key="2">
    <citation type="submission" date="2024-04" db="EMBL/GenBank/DDBJ databases">
        <authorList>
            <person name="Chen Y."/>
            <person name="Shah S."/>
            <person name="Dougan E. K."/>
            <person name="Thang M."/>
            <person name="Chan C."/>
        </authorList>
    </citation>
    <scope>NUCLEOTIDE SEQUENCE [LARGE SCALE GENOMIC DNA]</scope>
</reference>
<dbReference type="SMART" id="SM00702">
    <property type="entry name" value="P4Hc"/>
    <property type="match status" value="1"/>
</dbReference>
<name>A0A9P1C7J9_9DINO</name>
<keyword evidence="5" id="KW-0695">RNA-directed DNA polymerase</keyword>
<evidence type="ECO:0000313" key="16">
    <source>
        <dbReference type="EMBL" id="CAL4773847.1"/>
    </source>
</evidence>
<dbReference type="EMBL" id="CAMXCT020001090">
    <property type="protein sequence ID" value="CAL1139910.1"/>
    <property type="molecule type" value="Genomic_DNA"/>
</dbReference>
<dbReference type="InterPro" id="IPR001878">
    <property type="entry name" value="Znf_CCHC"/>
</dbReference>
<keyword evidence="17" id="KW-1185">Reference proteome</keyword>
<feature type="region of interest" description="Disordered" evidence="11">
    <location>
        <begin position="574"/>
        <end position="652"/>
    </location>
</feature>
<feature type="compositionally biased region" description="Basic residues" evidence="11">
    <location>
        <begin position="636"/>
        <end position="650"/>
    </location>
</feature>
<evidence type="ECO:0000256" key="9">
    <source>
        <dbReference type="PROSITE-ProRule" id="PRU00047"/>
    </source>
</evidence>
<dbReference type="EMBL" id="CAMXCT010001090">
    <property type="protein sequence ID" value="CAI3986535.1"/>
    <property type="molecule type" value="Genomic_DNA"/>
</dbReference>
<dbReference type="InterPro" id="IPR005123">
    <property type="entry name" value="Oxoglu/Fe-dep_dioxygenase_dom"/>
</dbReference>
<dbReference type="EMBL" id="CAMXCT030001090">
    <property type="protein sequence ID" value="CAL4773847.1"/>
    <property type="molecule type" value="Genomic_DNA"/>
</dbReference>
<feature type="compositionally biased region" description="Basic and acidic residues" evidence="11">
    <location>
        <begin position="724"/>
        <end position="734"/>
    </location>
</feature>
<dbReference type="Gene3D" id="3.30.420.10">
    <property type="entry name" value="Ribonuclease H-like superfamily/Ribonuclease H"/>
    <property type="match status" value="1"/>
</dbReference>
<dbReference type="Gene3D" id="2.60.120.620">
    <property type="entry name" value="q2cbj1_9rhob like domain"/>
    <property type="match status" value="1"/>
</dbReference>
<comment type="cofactor">
    <cofactor evidence="1">
        <name>L-ascorbate</name>
        <dbReference type="ChEBI" id="CHEBI:38290"/>
    </cofactor>
</comment>
<feature type="coiled-coil region" evidence="10">
    <location>
        <begin position="1772"/>
        <end position="1806"/>
    </location>
</feature>
<dbReference type="GO" id="GO:0003964">
    <property type="term" value="F:RNA-directed DNA polymerase activity"/>
    <property type="evidence" value="ECO:0007669"/>
    <property type="project" value="UniProtKB-KW"/>
</dbReference>
<proteinExistence type="predicted"/>
<evidence type="ECO:0000256" key="1">
    <source>
        <dbReference type="ARBA" id="ARBA00001961"/>
    </source>
</evidence>
<dbReference type="GO" id="GO:0005506">
    <property type="term" value="F:iron ion binding"/>
    <property type="evidence" value="ECO:0007669"/>
    <property type="project" value="InterPro"/>
</dbReference>
<dbReference type="PROSITE" id="PS00141">
    <property type="entry name" value="ASP_PROTEASE"/>
    <property type="match status" value="1"/>
</dbReference>
<dbReference type="GO" id="GO:0008270">
    <property type="term" value="F:zinc ion binding"/>
    <property type="evidence" value="ECO:0007669"/>
    <property type="project" value="UniProtKB-KW"/>
</dbReference>
<evidence type="ECO:0000256" key="11">
    <source>
        <dbReference type="SAM" id="MobiDB-lite"/>
    </source>
</evidence>
<dbReference type="GO" id="GO:0004656">
    <property type="term" value="F:procollagen-proline 4-dioxygenase activity"/>
    <property type="evidence" value="ECO:0007669"/>
    <property type="project" value="TreeGrafter"/>
</dbReference>
<evidence type="ECO:0000313" key="17">
    <source>
        <dbReference type="Proteomes" id="UP001152797"/>
    </source>
</evidence>
<evidence type="ECO:0000256" key="8">
    <source>
        <dbReference type="ARBA" id="ARBA00023004"/>
    </source>
</evidence>
<keyword evidence="7" id="KW-0560">Oxidoreductase</keyword>
<evidence type="ECO:0000256" key="3">
    <source>
        <dbReference type="ARBA" id="ARBA00022695"/>
    </source>
</evidence>
<keyword evidence="10" id="KW-0175">Coiled coil</keyword>
<evidence type="ECO:0000256" key="5">
    <source>
        <dbReference type="ARBA" id="ARBA00022918"/>
    </source>
</evidence>
<feature type="region of interest" description="Disordered" evidence="11">
    <location>
        <begin position="1"/>
        <end position="22"/>
    </location>
</feature>
<dbReference type="OrthoDB" id="69177at2759"/>
<comment type="caution">
    <text evidence="14">The sequence shown here is derived from an EMBL/GenBank/DDBJ whole genome shotgun (WGS) entry which is preliminary data.</text>
</comment>
<dbReference type="InterPro" id="IPR006620">
    <property type="entry name" value="Pro_4_hyd_alph"/>
</dbReference>
<evidence type="ECO:0000256" key="2">
    <source>
        <dbReference type="ARBA" id="ARBA00022679"/>
    </source>
</evidence>
<evidence type="ECO:0000259" key="12">
    <source>
        <dbReference type="PROSITE" id="PS50158"/>
    </source>
</evidence>
<sequence>MAKKKKNRPQQSAAVSTSGTAGAELSSAIKAVQWLASGQGKSDGGDLLRALKPLVLLRAAKYELDSQAAKVERVDSRQMPKAQGRKRSAEDAFATATPTAPSASELAKAIASFRTLAEHPEELLSPACKALRSALHPLVEAHLREEKASPAFRITSMLGDRARWPEALRLLRELRRQPSEKRPKLGAYQRWVRELDVAEGDPQELLMLDAVMRLAAGFETAPATATATATTAGRLEALAPWAPQLGRSPKPKESTEPKLEEVLVEGYTSTASKLFSLISHRKAGSAAMGGSWRVLAHEKAADRMPPNHYDLDIYICPPSVLPLNVRPPRDTQRHEMPGVEGGFVLSDVLSAEECSELRMATEQIGYRPDVPISSQLDERAHNVVLMANEVQNKSLFDRVKHLLPSQLGDEKLLGLNRRWRFYRYFSGNLYRKHLDGAWPASGITHEDGQERYVYDAHGGGTRSKLTFIIYLNDDFEGGCTTFFTPKVGEEGTLHSRPIRPTIGSASVFPHGDCPVPLLHEGSAVTGGTKYLLRTDVVYARPETPEELKHQARLRGLARQLGGLGGLGGQGLVEEAQEVPSEPKMSKGKKRVKKSSLKGKPGKAEEGDGAPTSKGQKGKKVLKQIKQPQSGKDRAYGKRAKKRQGFSKQKRVLAESRIEEASEQALARRRTEEETWHQTATRCAEAEAAKKKLQEQLAEDHRNDTCFGLEVQSLSRGKKELQMELERSQASKAEELDLDGQSGPRQWRPDLERLQRQLFRAKQEIDSLRVRTQVKESLLEQTEGELQKNVRRLGELSAEKAQLQWEAAEQGKSELQLRQRLQTAEAKLLEAVRENRAEGEASFLLAESKKQLATLEDSNRSLIEGLEWEKAAYSSAQIAKNLSAKAWEMLETVDREALRAENGADYLVKFLKDQRGKDKVDLLGDAMRDLLHKTDAQRNDGEEVMDYLPRYKTYVKAIQTAFEEINKKDAMPEEFFGWHLLTVGVRLDPSDVANVKAKAGGYGLDKVENTLKLMWSGGGLAQKDAERKKMKNIGKGYLSYEEQATSGIYDAGEYDEEILDDDDQEQFADLANQLAEEPEDEALMIAYQDAKKKMQYRDARRMLANSRVARDFYPVKRGGKSNHEKGMGKRSIPEFNGDCMRCGKYGHKARHCPQREQKQDSGKGSAHFADGSQAETSYVCVENVHVGNIYATGATNVDFKAILDSGASETIVGVDTLQDLWTVLEELGFDARKEIIIDRDLRKTFVFGNSATSEAIGLAKVTVGPFGQEKQIEVHVIEGSAPLLLSSKFMYENNIVVDFREGLVTMNEPGPEEDIQWTKLERAPSYHLMMSILDFPGRLKKENKEDHEMMEDNGDISGEQPWKASSWREKLWAALAKKGFGESGDKDGSEINGVNSEEWKLLHKIHRNLGHPNASSLQKLLRQAGAPSKFIHAAGKLQCEVCIKQAQRKPVLPSTTCAPQVKWDTISVDTFFWQNPCNDKEGNERHLLGISYFDEATDLHVASIVREGNQLQGSLRAEEFKEKFLEDWLRCLPKPKMVRVDTEGCFRSDDLKHWLEENMIQIVPIAGEAYWQVGKHSRHLHTLKQQMSKLAADLGNEVGNKEILALSVSAKNEALRKDLGSISNKQFEAKSSTVWLDNPAMENLAERIKMLNKEKVNPELKDYQKMSLEQLGKIVHRKGTTHTGKTYNQLWEKEGDYCQWVANRMKDEGDWKPFLHFLRLKADAVEKEMGKGDQKKKNKEKPKAASSLSDSPSMSSEENGWSPVPVEDQGASNQNIENMMNQMVQVMNNLSERLANLEVAQQQHQGMIVQGYQNQPQ</sequence>
<evidence type="ECO:0000256" key="7">
    <source>
        <dbReference type="ARBA" id="ARBA00023002"/>
    </source>
</evidence>
<feature type="compositionally biased region" description="Low complexity" evidence="11">
    <location>
        <begin position="12"/>
        <end position="22"/>
    </location>
</feature>
<keyword evidence="2" id="KW-0808">Transferase</keyword>
<dbReference type="SUPFAM" id="SSF57756">
    <property type="entry name" value="Retrovirus zinc finger-like domains"/>
    <property type="match status" value="1"/>
</dbReference>
<accession>A0A9P1C7J9</accession>
<evidence type="ECO:0000313" key="15">
    <source>
        <dbReference type="EMBL" id="CAL1139910.1"/>
    </source>
</evidence>
<dbReference type="GO" id="GO:0031418">
    <property type="term" value="F:L-ascorbic acid binding"/>
    <property type="evidence" value="ECO:0007669"/>
    <property type="project" value="InterPro"/>
</dbReference>
<evidence type="ECO:0000256" key="4">
    <source>
        <dbReference type="ARBA" id="ARBA00022723"/>
    </source>
</evidence>
<dbReference type="InterPro" id="IPR021109">
    <property type="entry name" value="Peptidase_aspartic_dom_sf"/>
</dbReference>
<dbReference type="GO" id="GO:0004190">
    <property type="term" value="F:aspartic-type endopeptidase activity"/>
    <property type="evidence" value="ECO:0007669"/>
    <property type="project" value="InterPro"/>
</dbReference>
<dbReference type="GO" id="GO:0003676">
    <property type="term" value="F:nucleic acid binding"/>
    <property type="evidence" value="ECO:0007669"/>
    <property type="project" value="InterPro"/>
</dbReference>
<dbReference type="Proteomes" id="UP001152797">
    <property type="component" value="Unassembled WGS sequence"/>
</dbReference>
<dbReference type="PROSITE" id="PS50158">
    <property type="entry name" value="ZF_CCHC"/>
    <property type="match status" value="1"/>
</dbReference>
<dbReference type="Gene3D" id="2.40.70.10">
    <property type="entry name" value="Acid Proteases"/>
    <property type="match status" value="1"/>
</dbReference>